<dbReference type="PANTHER" id="PTHR38011">
    <property type="entry name" value="DIHYDROFOLATE REDUCTASE FAMILY PROTEIN (AFU_ORTHOLOGUE AFUA_8G06820)"/>
    <property type="match status" value="1"/>
</dbReference>
<reference evidence="2 3" key="1">
    <citation type="submission" date="2019-05" db="EMBL/GenBank/DDBJ databases">
        <authorList>
            <person name="Lee S.D."/>
        </authorList>
    </citation>
    <scope>NUCLEOTIDE SEQUENCE [LARGE SCALE GENOMIC DNA]</scope>
    <source>
        <strain evidence="2 3">YC2-7</strain>
    </source>
</reference>
<dbReference type="InterPro" id="IPR002734">
    <property type="entry name" value="RibDG_C"/>
</dbReference>
<protein>
    <submittedName>
        <fullName evidence="2">Dihydrofolate reductase</fullName>
    </submittedName>
</protein>
<dbReference type="GO" id="GO:0009231">
    <property type="term" value="P:riboflavin biosynthetic process"/>
    <property type="evidence" value="ECO:0007669"/>
    <property type="project" value="InterPro"/>
</dbReference>
<dbReference type="PANTHER" id="PTHR38011:SF11">
    <property type="entry name" value="2,5-DIAMINO-6-RIBOSYLAMINO-4(3H)-PYRIMIDINONE 5'-PHOSPHATE REDUCTASE"/>
    <property type="match status" value="1"/>
</dbReference>
<sequence length="185" mass="20356">MGKIIESTYITLDGVMNEPQQWSFDYFDDKSMEFATAKLEAADALLMGRATYEGFADSWPQRSGDPFADKINSMKKYVASTTLTDPTWQNTAVLGADVAGEVAQLKQDLDGDILMYGHGPVARLLLEHNLLDELHIWVHPLFWGKAAPEHLLFRPAAEARLALIDNQVLSSGVVILSYAPAGASE</sequence>
<name>A0A848KCN0_9NOCA</name>
<dbReference type="SUPFAM" id="SSF53597">
    <property type="entry name" value="Dihydrofolate reductase-like"/>
    <property type="match status" value="1"/>
</dbReference>
<dbReference type="Pfam" id="PF01872">
    <property type="entry name" value="RibD_C"/>
    <property type="match status" value="1"/>
</dbReference>
<feature type="domain" description="Bacterial bifunctional deaminase-reductase C-terminal" evidence="1">
    <location>
        <begin position="4"/>
        <end position="173"/>
    </location>
</feature>
<dbReference type="InterPro" id="IPR024072">
    <property type="entry name" value="DHFR-like_dom_sf"/>
</dbReference>
<comment type="caution">
    <text evidence="2">The sequence shown here is derived from an EMBL/GenBank/DDBJ whole genome shotgun (WGS) entry which is preliminary data.</text>
</comment>
<organism evidence="2 3">
    <name type="scientific">Antrihabitans stalactiti</name>
    <dbReference type="NCBI Taxonomy" id="2584121"/>
    <lineage>
        <taxon>Bacteria</taxon>
        <taxon>Bacillati</taxon>
        <taxon>Actinomycetota</taxon>
        <taxon>Actinomycetes</taxon>
        <taxon>Mycobacteriales</taxon>
        <taxon>Nocardiaceae</taxon>
        <taxon>Antrihabitans</taxon>
    </lineage>
</organism>
<gene>
    <name evidence="2" type="ORF">FGL95_09720</name>
</gene>
<keyword evidence="3" id="KW-1185">Reference proteome</keyword>
<dbReference type="Gene3D" id="3.40.430.10">
    <property type="entry name" value="Dihydrofolate Reductase, subunit A"/>
    <property type="match status" value="1"/>
</dbReference>
<evidence type="ECO:0000313" key="2">
    <source>
        <dbReference type="EMBL" id="NMN95308.1"/>
    </source>
</evidence>
<evidence type="ECO:0000313" key="3">
    <source>
        <dbReference type="Proteomes" id="UP000535543"/>
    </source>
</evidence>
<dbReference type="AlphaFoldDB" id="A0A848KCN0"/>
<accession>A0A848KCN0</accession>
<dbReference type="GO" id="GO:0008703">
    <property type="term" value="F:5-amino-6-(5-phosphoribosylamino)uracil reductase activity"/>
    <property type="evidence" value="ECO:0007669"/>
    <property type="project" value="InterPro"/>
</dbReference>
<evidence type="ECO:0000259" key="1">
    <source>
        <dbReference type="Pfam" id="PF01872"/>
    </source>
</evidence>
<proteinExistence type="predicted"/>
<dbReference type="InterPro" id="IPR050765">
    <property type="entry name" value="Riboflavin_Biosynth_HTPR"/>
</dbReference>
<dbReference type="Proteomes" id="UP000535543">
    <property type="component" value="Unassembled WGS sequence"/>
</dbReference>
<dbReference type="RefSeq" id="WP_169586083.1">
    <property type="nucleotide sequence ID" value="NZ_VCQU01000003.1"/>
</dbReference>
<dbReference type="EMBL" id="VCQU01000003">
    <property type="protein sequence ID" value="NMN95308.1"/>
    <property type="molecule type" value="Genomic_DNA"/>
</dbReference>
<reference evidence="2 3" key="2">
    <citation type="submission" date="2020-06" db="EMBL/GenBank/DDBJ databases">
        <title>Antribacter stalactiti gen. nov., sp. nov., a new member of the family Nacardiaceae isolated from a cave.</title>
        <authorList>
            <person name="Kim I.S."/>
        </authorList>
    </citation>
    <scope>NUCLEOTIDE SEQUENCE [LARGE SCALE GENOMIC DNA]</scope>
    <source>
        <strain evidence="2 3">YC2-7</strain>
    </source>
</reference>